<evidence type="ECO:0000313" key="2">
    <source>
        <dbReference type="Proteomes" id="UP000658127"/>
    </source>
</evidence>
<evidence type="ECO:0000313" key="1">
    <source>
        <dbReference type="EMBL" id="GGN79153.1"/>
    </source>
</evidence>
<gene>
    <name evidence="1" type="ORF">GCM10011610_27320</name>
</gene>
<keyword evidence="2" id="KW-1185">Reference proteome</keyword>
<dbReference type="Proteomes" id="UP000658127">
    <property type="component" value="Unassembled WGS sequence"/>
</dbReference>
<organism evidence="1 2">
    <name type="scientific">Nocardia rhizosphaerihabitans</name>
    <dbReference type="NCBI Taxonomy" id="1691570"/>
    <lineage>
        <taxon>Bacteria</taxon>
        <taxon>Bacillati</taxon>
        <taxon>Actinomycetota</taxon>
        <taxon>Actinomycetes</taxon>
        <taxon>Mycobacteriales</taxon>
        <taxon>Nocardiaceae</taxon>
        <taxon>Nocardia</taxon>
    </lineage>
</organism>
<sequence length="142" mass="15372">MTKTWGIAGMFGRFRAVITFTVSERQYRLMSMSSLCSETRLAAYGSVSTSLALLSDHALQRALDAAEPLGSGIGGKSVLLEVAGRQAFVKRVPVIDLELRPENVHSTANLFELPMFCHYGIGGPAMTTNWVLAGEFAGFPLM</sequence>
<proteinExistence type="predicted"/>
<name>A0ABQ2KC98_9NOCA</name>
<accession>A0ABQ2KC98</accession>
<dbReference type="RefSeq" id="WP_189027861.1">
    <property type="nucleotide sequence ID" value="NZ_BMNE01000003.1"/>
</dbReference>
<dbReference type="EMBL" id="BMNE01000003">
    <property type="protein sequence ID" value="GGN79153.1"/>
    <property type="molecule type" value="Genomic_DNA"/>
</dbReference>
<protein>
    <submittedName>
        <fullName evidence="1">Uncharacterized protein</fullName>
    </submittedName>
</protein>
<reference evidence="2" key="1">
    <citation type="journal article" date="2019" name="Int. J. Syst. Evol. Microbiol.">
        <title>The Global Catalogue of Microorganisms (GCM) 10K type strain sequencing project: providing services to taxonomists for standard genome sequencing and annotation.</title>
        <authorList>
            <consortium name="The Broad Institute Genomics Platform"/>
            <consortium name="The Broad Institute Genome Sequencing Center for Infectious Disease"/>
            <person name="Wu L."/>
            <person name="Ma J."/>
        </authorList>
    </citation>
    <scope>NUCLEOTIDE SEQUENCE [LARGE SCALE GENOMIC DNA]</scope>
    <source>
        <strain evidence="2">CGMCC 4.7329</strain>
    </source>
</reference>
<comment type="caution">
    <text evidence="1">The sequence shown here is derived from an EMBL/GenBank/DDBJ whole genome shotgun (WGS) entry which is preliminary data.</text>
</comment>